<name>A0A9R1XJS7_LACSA</name>
<dbReference type="InterPro" id="IPR023213">
    <property type="entry name" value="CAT-like_dom_sf"/>
</dbReference>
<dbReference type="AlphaFoldDB" id="A0A9R1XJS7"/>
<evidence type="ECO:0000313" key="4">
    <source>
        <dbReference type="EMBL" id="KAJ0215379.1"/>
    </source>
</evidence>
<keyword evidence="3" id="KW-0012">Acyltransferase</keyword>
<keyword evidence="2" id="KW-0808">Transferase</keyword>
<evidence type="ECO:0000256" key="2">
    <source>
        <dbReference type="ARBA" id="ARBA00022679"/>
    </source>
</evidence>
<evidence type="ECO:0000313" key="5">
    <source>
        <dbReference type="Proteomes" id="UP000235145"/>
    </source>
</evidence>
<comment type="caution">
    <text evidence="4">The sequence shown here is derived from an EMBL/GenBank/DDBJ whole genome shotgun (WGS) entry which is preliminary data.</text>
</comment>
<dbReference type="PANTHER" id="PTHR31623">
    <property type="entry name" value="F21J9.9"/>
    <property type="match status" value="1"/>
</dbReference>
<reference evidence="4 5" key="1">
    <citation type="journal article" date="2017" name="Nat. Commun.">
        <title>Genome assembly with in vitro proximity ligation data and whole-genome triplication in lettuce.</title>
        <authorList>
            <person name="Reyes-Chin-Wo S."/>
            <person name="Wang Z."/>
            <person name="Yang X."/>
            <person name="Kozik A."/>
            <person name="Arikit S."/>
            <person name="Song C."/>
            <person name="Xia L."/>
            <person name="Froenicke L."/>
            <person name="Lavelle D.O."/>
            <person name="Truco M.J."/>
            <person name="Xia R."/>
            <person name="Zhu S."/>
            <person name="Xu C."/>
            <person name="Xu H."/>
            <person name="Xu X."/>
            <person name="Cox K."/>
            <person name="Korf I."/>
            <person name="Meyers B.C."/>
            <person name="Michelmore R.W."/>
        </authorList>
    </citation>
    <scope>NUCLEOTIDE SEQUENCE [LARGE SCALE GENOMIC DNA]</scope>
    <source>
        <strain evidence="5">cv. Salinas</strain>
        <tissue evidence="4">Seedlings</tissue>
    </source>
</reference>
<evidence type="ECO:0000256" key="1">
    <source>
        <dbReference type="ARBA" id="ARBA00009861"/>
    </source>
</evidence>
<protein>
    <recommendedName>
        <fullName evidence="6">Transferase, Chloramphenicol acetyltransferase-like domain protein</fullName>
    </recommendedName>
</protein>
<dbReference type="GO" id="GO:0016746">
    <property type="term" value="F:acyltransferase activity"/>
    <property type="evidence" value="ECO:0007669"/>
    <property type="project" value="UniProtKB-KW"/>
</dbReference>
<dbReference type="Proteomes" id="UP000235145">
    <property type="component" value="Unassembled WGS sequence"/>
</dbReference>
<keyword evidence="5" id="KW-1185">Reference proteome</keyword>
<sequence length="429" mass="48061">MNKMMTKLQRFGTIRQLHTIISRETIRPSSPTPPHLKTYNLSLLDQFAPDMHTPSVFFFRNYKKSDTNILKKSLSQCLTHYYPFAGRLTTLPASYINCNDEGVEFLEATNDSLLDNFLHKNEQDETIDQLFPYGLSSTARASCSKLLEVQLNHFAGGGVAVALSMSHKLADAATVANFINHWATITRGGSPVNPCFISSSTSNEIRMPKLIVKDIDKVTYATRRFIFPNSKLNELKDKVISMGAAPMNPTRVEVLTSLLYKHAVSAAKTKSGSFEPSNLSVAMNMRNKFVEKYPETAVGSIFTWTTVKLVDSGEIRLSEMIAEVRKAKMELEGIRDEQEVVEKFANTSSSLQGDVYYSSSVCRLPFYEVDFGWGKPVEVIIRIPDVEEKTLILMDTPSGDGIAALVHLPEEEIAILQNDKEFLTYVEEV</sequence>
<dbReference type="Pfam" id="PF02458">
    <property type="entry name" value="Transferase"/>
    <property type="match status" value="1"/>
</dbReference>
<comment type="similarity">
    <text evidence="1">Belongs to the plant acyltransferase family.</text>
</comment>
<dbReference type="EMBL" id="NBSK02000003">
    <property type="protein sequence ID" value="KAJ0215379.1"/>
    <property type="molecule type" value="Genomic_DNA"/>
</dbReference>
<accession>A0A9R1XJS7</accession>
<organism evidence="4 5">
    <name type="scientific">Lactuca sativa</name>
    <name type="common">Garden lettuce</name>
    <dbReference type="NCBI Taxonomy" id="4236"/>
    <lineage>
        <taxon>Eukaryota</taxon>
        <taxon>Viridiplantae</taxon>
        <taxon>Streptophyta</taxon>
        <taxon>Embryophyta</taxon>
        <taxon>Tracheophyta</taxon>
        <taxon>Spermatophyta</taxon>
        <taxon>Magnoliopsida</taxon>
        <taxon>eudicotyledons</taxon>
        <taxon>Gunneridae</taxon>
        <taxon>Pentapetalae</taxon>
        <taxon>asterids</taxon>
        <taxon>campanulids</taxon>
        <taxon>Asterales</taxon>
        <taxon>Asteraceae</taxon>
        <taxon>Cichorioideae</taxon>
        <taxon>Cichorieae</taxon>
        <taxon>Lactucinae</taxon>
        <taxon>Lactuca</taxon>
    </lineage>
</organism>
<dbReference type="Gene3D" id="3.30.559.10">
    <property type="entry name" value="Chloramphenicol acetyltransferase-like domain"/>
    <property type="match status" value="2"/>
</dbReference>
<evidence type="ECO:0008006" key="6">
    <source>
        <dbReference type="Google" id="ProtNLM"/>
    </source>
</evidence>
<dbReference type="OrthoDB" id="671439at2759"/>
<dbReference type="PANTHER" id="PTHR31623:SF92">
    <property type="entry name" value="VINORINE SYNTHASE"/>
    <property type="match status" value="1"/>
</dbReference>
<dbReference type="Gramene" id="rna-gnl|WGS:NBSK|LSAT_3X56241_mrna">
    <property type="protein sequence ID" value="cds-PLY75801.1"/>
    <property type="gene ID" value="gene-LSAT_3X56241"/>
</dbReference>
<evidence type="ECO:0000256" key="3">
    <source>
        <dbReference type="ARBA" id="ARBA00023315"/>
    </source>
</evidence>
<proteinExistence type="inferred from homology"/>
<gene>
    <name evidence="4" type="ORF">LSAT_V11C300122680</name>
</gene>